<reference evidence="7" key="1">
    <citation type="submission" date="2023-04" db="EMBL/GenBank/DDBJ databases">
        <title>Black Yeasts Isolated from many extreme environments.</title>
        <authorList>
            <person name="Coleine C."/>
            <person name="Stajich J.E."/>
            <person name="Selbmann L."/>
        </authorList>
    </citation>
    <scope>NUCLEOTIDE SEQUENCE</scope>
    <source>
        <strain evidence="7">CCFEE 5312</strain>
    </source>
</reference>
<feature type="region of interest" description="Disordered" evidence="6">
    <location>
        <begin position="577"/>
        <end position="600"/>
    </location>
</feature>
<dbReference type="InterPro" id="IPR001680">
    <property type="entry name" value="WD40_rpt"/>
</dbReference>
<proteinExistence type="predicted"/>
<dbReference type="InterPro" id="IPR019775">
    <property type="entry name" value="WD40_repeat_CS"/>
</dbReference>
<evidence type="ECO:0000256" key="5">
    <source>
        <dbReference type="PROSITE-ProRule" id="PRU00221"/>
    </source>
</evidence>
<dbReference type="PROSITE" id="PS00678">
    <property type="entry name" value="WD_REPEATS_1"/>
    <property type="match status" value="1"/>
</dbReference>
<comment type="subcellular location">
    <subcellularLocation>
        <location evidence="1">Nucleus</location>
    </subcellularLocation>
</comment>
<keyword evidence="8" id="KW-1185">Reference proteome</keyword>
<dbReference type="InterPro" id="IPR015943">
    <property type="entry name" value="WD40/YVTN_repeat-like_dom_sf"/>
</dbReference>
<dbReference type="AlphaFoldDB" id="A0AAJ0DMM2"/>
<dbReference type="SUPFAM" id="SSF50978">
    <property type="entry name" value="WD40 repeat-like"/>
    <property type="match status" value="1"/>
</dbReference>
<organism evidence="7 8">
    <name type="scientific">Extremus antarcticus</name>
    <dbReference type="NCBI Taxonomy" id="702011"/>
    <lineage>
        <taxon>Eukaryota</taxon>
        <taxon>Fungi</taxon>
        <taxon>Dikarya</taxon>
        <taxon>Ascomycota</taxon>
        <taxon>Pezizomycotina</taxon>
        <taxon>Dothideomycetes</taxon>
        <taxon>Dothideomycetidae</taxon>
        <taxon>Mycosphaerellales</taxon>
        <taxon>Extremaceae</taxon>
        <taxon>Extremus</taxon>
    </lineage>
</organism>
<keyword evidence="4" id="KW-0539">Nucleus</keyword>
<evidence type="ECO:0000313" key="7">
    <source>
        <dbReference type="EMBL" id="KAK3053127.1"/>
    </source>
</evidence>
<feature type="repeat" description="WD" evidence="5">
    <location>
        <begin position="290"/>
        <end position="331"/>
    </location>
</feature>
<dbReference type="GO" id="GO:0032040">
    <property type="term" value="C:small-subunit processome"/>
    <property type="evidence" value="ECO:0007669"/>
    <property type="project" value="TreeGrafter"/>
</dbReference>
<dbReference type="Gene3D" id="2.130.10.10">
    <property type="entry name" value="YVTN repeat-like/Quinoprotein amine dehydrogenase"/>
    <property type="match status" value="1"/>
</dbReference>
<accession>A0AAJ0DMM2</accession>
<dbReference type="PROSITE" id="PS50294">
    <property type="entry name" value="WD_REPEATS_REGION"/>
    <property type="match status" value="2"/>
</dbReference>
<keyword evidence="3" id="KW-0677">Repeat</keyword>
<feature type="repeat" description="WD" evidence="5">
    <location>
        <begin position="206"/>
        <end position="247"/>
    </location>
</feature>
<name>A0AAJ0DMM2_9PEZI</name>
<dbReference type="PANTHER" id="PTHR19865">
    <property type="entry name" value="U3 SMALL NUCLEOLAR RNA INTERACTING PROTEIN 2"/>
    <property type="match status" value="1"/>
</dbReference>
<feature type="repeat" description="WD" evidence="5">
    <location>
        <begin position="441"/>
        <end position="475"/>
    </location>
</feature>
<dbReference type="Proteomes" id="UP001271007">
    <property type="component" value="Unassembled WGS sequence"/>
</dbReference>
<feature type="repeat" description="WD" evidence="5">
    <location>
        <begin position="248"/>
        <end position="289"/>
    </location>
</feature>
<dbReference type="PANTHER" id="PTHR19865:SF0">
    <property type="entry name" value="U3 SMALL NUCLEOLAR RNA-INTERACTING PROTEIN 2"/>
    <property type="match status" value="1"/>
</dbReference>
<protein>
    <submittedName>
        <fullName evidence="7">Pre-rRNA processing protein</fullName>
    </submittedName>
</protein>
<gene>
    <name evidence="7" type="primary">RRP9</name>
    <name evidence="7" type="ORF">LTR09_005753</name>
</gene>
<dbReference type="SMART" id="SM00320">
    <property type="entry name" value="WD40"/>
    <property type="match status" value="6"/>
</dbReference>
<comment type="caution">
    <text evidence="7">The sequence shown here is derived from an EMBL/GenBank/DDBJ whole genome shotgun (WGS) entry which is preliminary data.</text>
</comment>
<dbReference type="EMBL" id="JAWDJX010000017">
    <property type="protein sequence ID" value="KAK3053127.1"/>
    <property type="molecule type" value="Genomic_DNA"/>
</dbReference>
<dbReference type="InterPro" id="IPR036322">
    <property type="entry name" value="WD40_repeat_dom_sf"/>
</dbReference>
<dbReference type="InterPro" id="IPR039241">
    <property type="entry name" value="Rrp9-like"/>
</dbReference>
<evidence type="ECO:0000256" key="4">
    <source>
        <dbReference type="ARBA" id="ARBA00023242"/>
    </source>
</evidence>
<feature type="compositionally biased region" description="Acidic residues" evidence="6">
    <location>
        <begin position="35"/>
        <end position="69"/>
    </location>
</feature>
<evidence type="ECO:0000256" key="2">
    <source>
        <dbReference type="ARBA" id="ARBA00022574"/>
    </source>
</evidence>
<evidence type="ECO:0000256" key="3">
    <source>
        <dbReference type="ARBA" id="ARBA00022737"/>
    </source>
</evidence>
<evidence type="ECO:0000313" key="8">
    <source>
        <dbReference type="Proteomes" id="UP001271007"/>
    </source>
</evidence>
<sequence length="600" mass="66227">MSSFFTLPASQRKRKRPEAPSKSAGPGRRAKRNDDDEISGSDVSDEDVPARVDEEEESDDDDEEFGDEDPAAKRIRLAEQYLANTQQEVLEDEGFDAADVDQENLRRRMGERLKQDTAESKGKLYRWIAEGLDWRGATTKVLRSKDVSKSLTGVALHGRSVLAVSKDLHIVRWDPPETGSEVKDRRPSKSWKVVRRTRGKRKDKRAQHHHADILCVAASEDGKFLATGGADNKLIVWDATTLKPLKVFHQHRDSVTALAFRKGSNQLFSASRDRTVKIFSLNELAYVETLFGHQDAVVAVSALGQEKCVTAGARDRTARLWKVVEESQLVFRGGGAPGTHKALQTLRRAYEDDSGIELQDDEAYHEGSMDQVAMIDDDTFITASDNGSMSLWNVNKKKAVFSLRLAHGVDPAVALDQASAEQVPDKTQDEKSRGGKQARWVTALAAVPFSDIVVTGSWDGYVRAWKVTQDKRRIEPLGAIGVVEPVDTLLEREGLSSDSLSKDVLTAMRKGASDQRRVPGIINDLAITETGDRGKESIIVAAAVGKEHRLGSWKSFGDGRNCVVLFEVPRKTLVADTDEESAGAEMDHLPDEEAEFEGLG</sequence>
<keyword evidence="2 5" id="KW-0853">WD repeat</keyword>
<feature type="region of interest" description="Disordered" evidence="6">
    <location>
        <begin position="1"/>
        <end position="73"/>
    </location>
</feature>
<dbReference type="PROSITE" id="PS50082">
    <property type="entry name" value="WD_REPEATS_2"/>
    <property type="match status" value="4"/>
</dbReference>
<dbReference type="GO" id="GO:0034511">
    <property type="term" value="F:U3 snoRNA binding"/>
    <property type="evidence" value="ECO:0007669"/>
    <property type="project" value="InterPro"/>
</dbReference>
<evidence type="ECO:0000256" key="1">
    <source>
        <dbReference type="ARBA" id="ARBA00004123"/>
    </source>
</evidence>
<dbReference type="Pfam" id="PF00400">
    <property type="entry name" value="WD40"/>
    <property type="match status" value="4"/>
</dbReference>
<evidence type="ECO:0000256" key="6">
    <source>
        <dbReference type="SAM" id="MobiDB-lite"/>
    </source>
</evidence>